<dbReference type="InterPro" id="IPR001810">
    <property type="entry name" value="F-box_dom"/>
</dbReference>
<organism evidence="2 3">
    <name type="scientific">Chenopodium quinoa</name>
    <name type="common">Quinoa</name>
    <dbReference type="NCBI Taxonomy" id="63459"/>
    <lineage>
        <taxon>Eukaryota</taxon>
        <taxon>Viridiplantae</taxon>
        <taxon>Streptophyta</taxon>
        <taxon>Embryophyta</taxon>
        <taxon>Tracheophyta</taxon>
        <taxon>Spermatophyta</taxon>
        <taxon>Magnoliopsida</taxon>
        <taxon>eudicotyledons</taxon>
        <taxon>Gunneridae</taxon>
        <taxon>Pentapetalae</taxon>
        <taxon>Caryophyllales</taxon>
        <taxon>Chenopodiaceae</taxon>
        <taxon>Chenopodioideae</taxon>
        <taxon>Atripliceae</taxon>
        <taxon>Chenopodium</taxon>
    </lineage>
</organism>
<dbReference type="SUPFAM" id="SSF81383">
    <property type="entry name" value="F-box domain"/>
    <property type="match status" value="1"/>
</dbReference>
<dbReference type="InterPro" id="IPR036047">
    <property type="entry name" value="F-box-like_dom_sf"/>
</dbReference>
<dbReference type="EnsemblPlants" id="AUR62002992-RA">
    <property type="protein sequence ID" value="AUR62002992-RA:cds"/>
    <property type="gene ID" value="AUR62002992"/>
</dbReference>
<dbReference type="PANTHER" id="PTHR31639">
    <property type="entry name" value="F-BOX PROTEIN-LIKE"/>
    <property type="match status" value="1"/>
</dbReference>
<reference evidence="2" key="2">
    <citation type="submission" date="2021-03" db="UniProtKB">
        <authorList>
            <consortium name="EnsemblPlants"/>
        </authorList>
    </citation>
    <scope>IDENTIFICATION</scope>
</reference>
<dbReference type="AlphaFoldDB" id="A0A803KVD4"/>
<dbReference type="Proteomes" id="UP000596660">
    <property type="component" value="Unplaced"/>
</dbReference>
<feature type="domain" description="F-box" evidence="1">
    <location>
        <begin position="23"/>
        <end position="64"/>
    </location>
</feature>
<dbReference type="InterPro" id="IPR006566">
    <property type="entry name" value="FBD"/>
</dbReference>
<sequence>MSGVGASIDKRSRGVKVDRISNLPLDLIHKILECLPLREAAKTRVLSQHWRYKWASIPQLILDKSFCKDITKGKNEPAVISSAYSNTVNNILLSRAGPISKFVLYVPSWFPGETYMWIRHVFANDIKEFILEFAPSLRSLSWLRIEETMALDTLDLDIKLPFCWNEILDFFANIKNLTLKGCFWRTFDHFILPEKIPKELAQLRTLNLVEISLYNQFQISFVVLLLTSSPQLKLLSIEAKDNIDGIVHHSIQIDCSYILQCLRKVQLFGLSGLSGELQLLKYILGHSPVLGNMTIEFISAKMRLQTRYDFAVEAMQYRRASPNAEIIIKTK</sequence>
<dbReference type="Gene3D" id="3.80.10.10">
    <property type="entry name" value="Ribonuclease Inhibitor"/>
    <property type="match status" value="1"/>
</dbReference>
<dbReference type="Pfam" id="PF00646">
    <property type="entry name" value="F-box"/>
    <property type="match status" value="1"/>
</dbReference>
<evidence type="ECO:0000313" key="2">
    <source>
        <dbReference type="EnsemblPlants" id="AUR62002992-RA:cds"/>
    </source>
</evidence>
<keyword evidence="3" id="KW-1185">Reference proteome</keyword>
<evidence type="ECO:0000259" key="1">
    <source>
        <dbReference type="SMART" id="SM00256"/>
    </source>
</evidence>
<gene>
    <name evidence="2" type="primary">LOC110738792</name>
</gene>
<dbReference type="Pfam" id="PF08387">
    <property type="entry name" value="FBD"/>
    <property type="match status" value="1"/>
</dbReference>
<evidence type="ECO:0000313" key="3">
    <source>
        <dbReference type="Proteomes" id="UP000596660"/>
    </source>
</evidence>
<proteinExistence type="predicted"/>
<dbReference type="OMA" id="HVFANDI"/>
<reference evidence="2" key="1">
    <citation type="journal article" date="2017" name="Nature">
        <title>The genome of Chenopodium quinoa.</title>
        <authorList>
            <person name="Jarvis D.E."/>
            <person name="Ho Y.S."/>
            <person name="Lightfoot D.J."/>
            <person name="Schmoeckel S.M."/>
            <person name="Li B."/>
            <person name="Borm T.J.A."/>
            <person name="Ohyanagi H."/>
            <person name="Mineta K."/>
            <person name="Michell C.T."/>
            <person name="Saber N."/>
            <person name="Kharbatia N.M."/>
            <person name="Rupper R.R."/>
            <person name="Sharp A.R."/>
            <person name="Dally N."/>
            <person name="Boughton B.A."/>
            <person name="Woo Y.H."/>
            <person name="Gao G."/>
            <person name="Schijlen E.G.W.M."/>
            <person name="Guo X."/>
            <person name="Momin A.A."/>
            <person name="Negrao S."/>
            <person name="Al-Babili S."/>
            <person name="Gehring C."/>
            <person name="Roessner U."/>
            <person name="Jung C."/>
            <person name="Murphy K."/>
            <person name="Arold S.T."/>
            <person name="Gojobori T."/>
            <person name="van der Linden C.G."/>
            <person name="van Loo E.N."/>
            <person name="Jellen E.N."/>
            <person name="Maughan P.J."/>
            <person name="Tester M."/>
        </authorList>
    </citation>
    <scope>NUCLEOTIDE SEQUENCE [LARGE SCALE GENOMIC DNA]</scope>
    <source>
        <strain evidence="2">cv. PI 614886</strain>
    </source>
</reference>
<dbReference type="InterPro" id="IPR032675">
    <property type="entry name" value="LRR_dom_sf"/>
</dbReference>
<dbReference type="PANTHER" id="PTHR31639:SF70">
    <property type="entry name" value="FBD DOMAIN-CONTAINING PROTEIN"/>
    <property type="match status" value="1"/>
</dbReference>
<dbReference type="SUPFAM" id="SSF52047">
    <property type="entry name" value="RNI-like"/>
    <property type="match status" value="1"/>
</dbReference>
<protein>
    <recommendedName>
        <fullName evidence="1">F-box domain-containing protein</fullName>
    </recommendedName>
</protein>
<name>A0A803KVD4_CHEQI</name>
<accession>A0A803KVD4</accession>
<dbReference type="Gene3D" id="1.20.1280.50">
    <property type="match status" value="1"/>
</dbReference>
<dbReference type="SMART" id="SM00256">
    <property type="entry name" value="FBOX"/>
    <property type="match status" value="1"/>
</dbReference>
<dbReference type="Gramene" id="AUR62002992-RA">
    <property type="protein sequence ID" value="AUR62002992-RA:cds"/>
    <property type="gene ID" value="AUR62002992"/>
</dbReference>